<reference evidence="3" key="1">
    <citation type="submission" date="2022-07" db="EMBL/GenBank/DDBJ databases">
        <title>Complete genome of Mycoplasma caviae type strain G122.</title>
        <authorList>
            <person name="Spergser J."/>
        </authorList>
    </citation>
    <scope>NUCLEOTIDE SEQUENCE</scope>
    <source>
        <strain evidence="3">G122</strain>
    </source>
</reference>
<protein>
    <submittedName>
        <fullName evidence="3">Uncharacterized protein</fullName>
    </submittedName>
</protein>
<evidence type="ECO:0000256" key="2">
    <source>
        <dbReference type="SAM" id="Phobius"/>
    </source>
</evidence>
<accession>A0ABY5IZC5</accession>
<dbReference type="RefSeq" id="WP_256553236.1">
    <property type="nucleotide sequence ID" value="NZ_CP101806.1"/>
</dbReference>
<keyword evidence="2" id="KW-1133">Transmembrane helix</keyword>
<gene>
    <name evidence="3" type="ORF">NPA07_00960</name>
</gene>
<organism evidence="3 4">
    <name type="scientific">Mycoplasmopsis caviae</name>
    <dbReference type="NCBI Taxonomy" id="55603"/>
    <lineage>
        <taxon>Bacteria</taxon>
        <taxon>Bacillati</taxon>
        <taxon>Mycoplasmatota</taxon>
        <taxon>Mycoplasmoidales</taxon>
        <taxon>Metamycoplasmataceae</taxon>
        <taxon>Mycoplasmopsis</taxon>
    </lineage>
</organism>
<proteinExistence type="predicted"/>
<sequence length="121" mass="14154">MNNNNLNNQQSDSLQSENKQIREQYTFLLENVYDYKTVDLEKMSIDELKKLLEERQQEKAKEKSIYNENPNKFWMIKGMPKPKEHKVNSSTKGGLIVFLVWCAVMLLTGAGFMVFAFLANR</sequence>
<feature type="transmembrane region" description="Helical" evidence="2">
    <location>
        <begin position="95"/>
        <end position="119"/>
    </location>
</feature>
<name>A0ABY5IZC5_9BACT</name>
<keyword evidence="4" id="KW-1185">Reference proteome</keyword>
<evidence type="ECO:0000313" key="3">
    <source>
        <dbReference type="EMBL" id="UUD35430.1"/>
    </source>
</evidence>
<keyword evidence="2" id="KW-0812">Transmembrane</keyword>
<feature type="coiled-coil region" evidence="1">
    <location>
        <begin position="11"/>
        <end position="68"/>
    </location>
</feature>
<dbReference type="EMBL" id="CP101806">
    <property type="protein sequence ID" value="UUD35430.1"/>
    <property type="molecule type" value="Genomic_DNA"/>
</dbReference>
<keyword evidence="2" id="KW-0472">Membrane</keyword>
<dbReference type="Proteomes" id="UP001058569">
    <property type="component" value="Chromosome"/>
</dbReference>
<evidence type="ECO:0000256" key="1">
    <source>
        <dbReference type="SAM" id="Coils"/>
    </source>
</evidence>
<evidence type="ECO:0000313" key="4">
    <source>
        <dbReference type="Proteomes" id="UP001058569"/>
    </source>
</evidence>
<keyword evidence="1" id="KW-0175">Coiled coil</keyword>